<keyword evidence="1" id="KW-1133">Transmembrane helix</keyword>
<reference evidence="3" key="1">
    <citation type="submission" date="2024-02" db="UniProtKB">
        <authorList>
            <consortium name="WormBaseParasite"/>
        </authorList>
    </citation>
    <scope>IDENTIFICATION</scope>
</reference>
<accession>A0AAF3JB73</accession>
<dbReference type="AlphaFoldDB" id="A0AAF3JB73"/>
<proteinExistence type="predicted"/>
<evidence type="ECO:0000313" key="3">
    <source>
        <dbReference type="WBParaSite" id="MBELARI_LOCUS7795"/>
    </source>
</evidence>
<keyword evidence="1" id="KW-0472">Membrane</keyword>
<name>A0AAF3JB73_9BILA</name>
<protein>
    <submittedName>
        <fullName evidence="3">Uncharacterized protein</fullName>
    </submittedName>
</protein>
<dbReference type="WBParaSite" id="MBELARI_LOCUS7795">
    <property type="protein sequence ID" value="MBELARI_LOCUS7795"/>
    <property type="gene ID" value="MBELARI_LOCUS7795"/>
</dbReference>
<keyword evidence="1" id="KW-0812">Transmembrane</keyword>
<feature type="transmembrane region" description="Helical" evidence="1">
    <location>
        <begin position="106"/>
        <end position="127"/>
    </location>
</feature>
<organism evidence="2 3">
    <name type="scientific">Mesorhabditis belari</name>
    <dbReference type="NCBI Taxonomy" id="2138241"/>
    <lineage>
        <taxon>Eukaryota</taxon>
        <taxon>Metazoa</taxon>
        <taxon>Ecdysozoa</taxon>
        <taxon>Nematoda</taxon>
        <taxon>Chromadorea</taxon>
        <taxon>Rhabditida</taxon>
        <taxon>Rhabditina</taxon>
        <taxon>Rhabditomorpha</taxon>
        <taxon>Rhabditoidea</taxon>
        <taxon>Rhabditidae</taxon>
        <taxon>Mesorhabditinae</taxon>
        <taxon>Mesorhabditis</taxon>
    </lineage>
</organism>
<feature type="transmembrane region" description="Helical" evidence="1">
    <location>
        <begin position="6"/>
        <end position="25"/>
    </location>
</feature>
<dbReference type="Proteomes" id="UP000887575">
    <property type="component" value="Unassembled WGS sequence"/>
</dbReference>
<sequence length="196" mass="22044">MSFRIWALIILAILAGGAMFAVIFLDRMGEREMNGIITNSTEAFNSTDLDKDLCSDSENIVEFSNDSWKCTNDSRCQEDTCAHPKNTNSSHTLNCSMDEIMDKIRFTWISEMIKFVLGCLLVALVAADTYCNYDLVGDEILVEAVPIGDYQTSGNDAASTLTTLTTSSWRGSQLEARHQFLLQKRFQANRQRLLFL</sequence>
<evidence type="ECO:0000256" key="1">
    <source>
        <dbReference type="SAM" id="Phobius"/>
    </source>
</evidence>
<evidence type="ECO:0000313" key="2">
    <source>
        <dbReference type="Proteomes" id="UP000887575"/>
    </source>
</evidence>
<keyword evidence="2" id="KW-1185">Reference proteome</keyword>